<sequence>MLESKWGLRLIALALAVFFFLSANNVFGNMFNADKFSQKTTETLQDVPVEVKYNSNKLYASKVPETVDVEISGPQSQILKAENGQNIKVTLDLNSEKSGRHTTQFKVHGLNKDIDYDVKPKEATVNLEEKVTKNLKVEPDVSSNDVDADYKVSEQSVSPDTVKVTGGQDQIDKIAYLKATYKNNSKISKDTTDVAKITAFDRNLNKLDVSIQPEEVNLSAKVEPYSKKVKIKTKTTGSLANGKEIDDIELSDKEVEVFGNRKELEDVDEIKGEIDLDNISETTDKSVQLDVPDEVSKVEPNDTTAKVIVK</sequence>
<accession>A0A2T7BRN8</accession>
<protein>
    <submittedName>
        <fullName evidence="2">Secreted protein</fullName>
    </submittedName>
</protein>
<evidence type="ECO:0000313" key="3">
    <source>
        <dbReference type="Proteomes" id="UP000254956"/>
    </source>
</evidence>
<organism evidence="2 3">
    <name type="scientific">Staphylococcus arlettae</name>
    <dbReference type="NCBI Taxonomy" id="29378"/>
    <lineage>
        <taxon>Bacteria</taxon>
        <taxon>Bacillati</taxon>
        <taxon>Bacillota</taxon>
        <taxon>Bacilli</taxon>
        <taxon>Bacillales</taxon>
        <taxon>Staphylococcaceae</taxon>
        <taxon>Staphylococcus</taxon>
    </lineage>
</organism>
<dbReference type="InterPro" id="IPR012505">
    <property type="entry name" value="YbbR"/>
</dbReference>
<dbReference type="RefSeq" id="WP_002510345.1">
    <property type="nucleotide sequence ID" value="NZ_AP019698.1"/>
</dbReference>
<dbReference type="Gene3D" id="2.170.120.30">
    <property type="match status" value="1"/>
</dbReference>
<dbReference type="EMBL" id="UGZE01000001">
    <property type="protein sequence ID" value="SUJ13939.1"/>
    <property type="molecule type" value="Genomic_DNA"/>
</dbReference>
<keyword evidence="4" id="KW-1185">Reference proteome</keyword>
<dbReference type="OrthoDB" id="2987820at2"/>
<reference evidence="2 3" key="1">
    <citation type="submission" date="2018-06" db="EMBL/GenBank/DDBJ databases">
        <authorList>
            <consortium name="Pathogen Informatics"/>
            <person name="Doyle S."/>
        </authorList>
    </citation>
    <scope>NUCLEOTIDE SEQUENCE [LARGE SCALE GENOMIC DNA]</scope>
    <source>
        <strain evidence="2 3">NCTC12413</strain>
    </source>
</reference>
<dbReference type="STRING" id="1212545.SARL_08103"/>
<dbReference type="GeneID" id="97287113"/>
<dbReference type="InterPro" id="IPR053154">
    <property type="entry name" value="c-di-AMP_regulator"/>
</dbReference>
<evidence type="ECO:0000313" key="1">
    <source>
        <dbReference type="EMBL" id="GEQ01026.1"/>
    </source>
</evidence>
<dbReference type="Gene3D" id="2.170.120.40">
    <property type="entry name" value="YbbR-like domain"/>
    <property type="match status" value="2"/>
</dbReference>
<dbReference type="Proteomes" id="UP000254956">
    <property type="component" value="Unassembled WGS sequence"/>
</dbReference>
<evidence type="ECO:0000313" key="4">
    <source>
        <dbReference type="Proteomes" id="UP000321598"/>
    </source>
</evidence>
<reference evidence="1 4" key="2">
    <citation type="submission" date="2019-07" db="EMBL/GenBank/DDBJ databases">
        <title>Whole genome shotgun sequence of Staphylococcus arlettae NBRC 109765.</title>
        <authorList>
            <person name="Hosoyama A."/>
            <person name="Uohara A."/>
            <person name="Ohji S."/>
            <person name="Ichikawa N."/>
        </authorList>
    </citation>
    <scope>NUCLEOTIDE SEQUENCE [LARGE SCALE GENOMIC DNA]</scope>
    <source>
        <strain evidence="1 4">NBRC 109765</strain>
    </source>
</reference>
<dbReference type="PANTHER" id="PTHR37804:SF1">
    <property type="entry name" value="CDAA REGULATORY PROTEIN CDAR"/>
    <property type="match status" value="1"/>
</dbReference>
<name>A0A2T7BRN8_9STAP</name>
<gene>
    <name evidence="2" type="ORF">NCTC12413_00765</name>
    <name evidence="1" type="ORF">SAR03_20630</name>
</gene>
<dbReference type="EMBL" id="BKAV01000024">
    <property type="protein sequence ID" value="GEQ01026.1"/>
    <property type="molecule type" value="Genomic_DNA"/>
</dbReference>
<dbReference type="AlphaFoldDB" id="A0A2T7BRN8"/>
<dbReference type="Proteomes" id="UP000321598">
    <property type="component" value="Unassembled WGS sequence"/>
</dbReference>
<evidence type="ECO:0000313" key="2">
    <source>
        <dbReference type="EMBL" id="SUJ13939.1"/>
    </source>
</evidence>
<dbReference type="PANTHER" id="PTHR37804">
    <property type="entry name" value="CDAA REGULATORY PROTEIN CDAR"/>
    <property type="match status" value="1"/>
</dbReference>
<proteinExistence type="predicted"/>
<dbReference type="Pfam" id="PF07949">
    <property type="entry name" value="YbbR"/>
    <property type="match status" value="3"/>
</dbReference>